<keyword evidence="3 6" id="KW-0326">Glycosidase</keyword>
<feature type="active site" description="Proton donor" evidence="4">
    <location>
        <position position="202"/>
    </location>
</feature>
<dbReference type="SUPFAM" id="SSF75005">
    <property type="entry name" value="Arabinanase/levansucrase/invertase"/>
    <property type="match status" value="1"/>
</dbReference>
<gene>
    <name evidence="7" type="ORF">LECACI_7A002948</name>
</gene>
<proteinExistence type="inferred from homology"/>
<dbReference type="GO" id="GO:0005975">
    <property type="term" value="P:carbohydrate metabolic process"/>
    <property type="evidence" value="ECO:0007669"/>
    <property type="project" value="InterPro"/>
</dbReference>
<accession>A0AAI9E9D6</accession>
<organism evidence="7 8">
    <name type="scientific">Lecanosticta acicola</name>
    <dbReference type="NCBI Taxonomy" id="111012"/>
    <lineage>
        <taxon>Eukaryota</taxon>
        <taxon>Fungi</taxon>
        <taxon>Dikarya</taxon>
        <taxon>Ascomycota</taxon>
        <taxon>Pezizomycotina</taxon>
        <taxon>Dothideomycetes</taxon>
        <taxon>Dothideomycetidae</taxon>
        <taxon>Mycosphaerellales</taxon>
        <taxon>Mycosphaerellaceae</taxon>
        <taxon>Lecanosticta</taxon>
    </lineage>
</organism>
<evidence type="ECO:0000256" key="3">
    <source>
        <dbReference type="ARBA" id="ARBA00023295"/>
    </source>
</evidence>
<dbReference type="InterPro" id="IPR023296">
    <property type="entry name" value="Glyco_hydro_beta-prop_sf"/>
</dbReference>
<comment type="caution">
    <text evidence="7">The sequence shown here is derived from an EMBL/GenBank/DDBJ whole genome shotgun (WGS) entry which is preliminary data.</text>
</comment>
<evidence type="ECO:0000256" key="2">
    <source>
        <dbReference type="ARBA" id="ARBA00022801"/>
    </source>
</evidence>
<reference evidence="7" key="1">
    <citation type="submission" date="2023-11" db="EMBL/GenBank/DDBJ databases">
        <authorList>
            <person name="Alioto T."/>
            <person name="Alioto T."/>
            <person name="Gomez Garrido J."/>
        </authorList>
    </citation>
    <scope>NUCLEOTIDE SEQUENCE</scope>
</reference>
<evidence type="ECO:0000313" key="7">
    <source>
        <dbReference type="EMBL" id="CAK3932101.1"/>
    </source>
</evidence>
<comment type="similarity">
    <text evidence="1 6">Belongs to the glycosyl hydrolase 43 family.</text>
</comment>
<dbReference type="Proteomes" id="UP001296104">
    <property type="component" value="Unassembled WGS sequence"/>
</dbReference>
<dbReference type="PANTHER" id="PTHR42812">
    <property type="entry name" value="BETA-XYLOSIDASE"/>
    <property type="match status" value="1"/>
</dbReference>
<dbReference type="PANTHER" id="PTHR42812:SF5">
    <property type="entry name" value="ENDO-ARABINASE"/>
    <property type="match status" value="1"/>
</dbReference>
<feature type="site" description="Important for catalytic activity, responsible for pKa modulation of the active site Glu and correct orientation of both the proton donor and substrate" evidence="5">
    <location>
        <position position="129"/>
    </location>
</feature>
<dbReference type="InterPro" id="IPR051795">
    <property type="entry name" value="Glycosyl_Hydrlase_43"/>
</dbReference>
<dbReference type="InterPro" id="IPR006710">
    <property type="entry name" value="Glyco_hydro_43"/>
</dbReference>
<evidence type="ECO:0000256" key="6">
    <source>
        <dbReference type="RuleBase" id="RU361187"/>
    </source>
</evidence>
<evidence type="ECO:0000256" key="4">
    <source>
        <dbReference type="PIRSR" id="PIRSR606710-1"/>
    </source>
</evidence>
<sequence>MGGANFPDPAIIRTTDGWHLFSTNANVGGKLVHVQRGFTADWKSFTLRKGVDALPNLPSWVDPKNPRVWAPDVVRISDGTFVMYYTAAYKAKTNLHCLGFATANKITDPFVDSSTTPWICPTARGGAIDVAGFTDETNGNARYVVYKIDGNAIGHGGSCGNTVAPIVPTPIMLQRVAANGHTLIGGPTQILTNIASDGPYVEAPSLTYMNGKYVLFFSSQCYMTTGYDVEYAIADKITGPYKRSGTVFKTGTLGLSAPGGLDVAINGDHAIFHGFVHRFATLPLPSTSHKGKGNDHDDDDDVHHDPDKFSFDEKHCKNFETKADCKKRNYQKVRAAYVVTLSMEKGVVKATL</sequence>
<keyword evidence="8" id="KW-1185">Reference proteome</keyword>
<name>A0AAI9E9D6_9PEZI</name>
<evidence type="ECO:0000256" key="5">
    <source>
        <dbReference type="PIRSR" id="PIRSR606710-2"/>
    </source>
</evidence>
<feature type="active site" description="Proton acceptor" evidence="4">
    <location>
        <position position="8"/>
    </location>
</feature>
<dbReference type="AlphaFoldDB" id="A0AAI9E9D6"/>
<protein>
    <submittedName>
        <fullName evidence="7">Glycoside hydrolase family 43</fullName>
    </submittedName>
</protein>
<dbReference type="GO" id="GO:0004553">
    <property type="term" value="F:hydrolase activity, hydrolyzing O-glycosyl compounds"/>
    <property type="evidence" value="ECO:0007669"/>
    <property type="project" value="InterPro"/>
</dbReference>
<evidence type="ECO:0000313" key="8">
    <source>
        <dbReference type="Proteomes" id="UP001296104"/>
    </source>
</evidence>
<dbReference type="CDD" id="cd08999">
    <property type="entry name" value="GH43_ABN-like"/>
    <property type="match status" value="1"/>
</dbReference>
<keyword evidence="2 6" id="KW-0378">Hydrolase</keyword>
<dbReference type="Gene3D" id="2.115.10.20">
    <property type="entry name" value="Glycosyl hydrolase domain, family 43"/>
    <property type="match status" value="1"/>
</dbReference>
<evidence type="ECO:0000256" key="1">
    <source>
        <dbReference type="ARBA" id="ARBA00009865"/>
    </source>
</evidence>
<dbReference type="EMBL" id="CAVMBE010000013">
    <property type="protein sequence ID" value="CAK3932101.1"/>
    <property type="molecule type" value="Genomic_DNA"/>
</dbReference>
<dbReference type="Pfam" id="PF04616">
    <property type="entry name" value="Glyco_hydro_43"/>
    <property type="match status" value="1"/>
</dbReference>